<dbReference type="Gene3D" id="2.70.50.60">
    <property type="entry name" value="abc- transporter (atp binding component) like domain"/>
    <property type="match status" value="1"/>
</dbReference>
<dbReference type="KEGG" id="pbor:BSF38_01362"/>
<reference evidence="7" key="1">
    <citation type="submission" date="2016-12" db="EMBL/GenBank/DDBJ databases">
        <title>Comparative genomics of four Isosphaeraceae planctomycetes: a common pool of plasmids and glycoside hydrolase genes.</title>
        <authorList>
            <person name="Ivanova A."/>
        </authorList>
    </citation>
    <scope>NUCLEOTIDE SEQUENCE [LARGE SCALE GENOMIC DNA]</scope>
    <source>
        <strain evidence="7">PX4</strain>
    </source>
</reference>
<keyword evidence="6" id="KW-0378">Hydrolase</keyword>
<keyword evidence="3" id="KW-0547">Nucleotide-binding</keyword>
<evidence type="ECO:0000259" key="5">
    <source>
        <dbReference type="PROSITE" id="PS50893"/>
    </source>
</evidence>
<sequence>MSAVITAENVSKRYRIGLRRGGEYSTLRESIMDAASGTLDRVKRSFGTSPAPLPVSEEFWALKGVDLEIRRGEAVGIVGGNGAGKSTLLKVLSRITEPTEGRVEIEGRVGSLLEVGTGFHPELTGRENVFLNGAIIGMGRREVARKFDAIVDFAEIGQFIDTPVKRYSSGMYVRLAFAVAAHMEPDIFLIDEVLSVGDLAFQRKCMDHARSLLSRDATLLLVSHNMFAIKAICDRAVLLSKGRVALEGPTEDVIRAYDQAGRLDMLTWASGMVGSDPTKCPIYITDFEVMGEDGRPRTLFKHGESMRMRLHYEAQEVVMNPTFSVAVIRSDDTSCCNYNTLMDEFRTDAVSGSGAIELLTPPIKLSADLYSIHVLVWDGKFQRLYCAQAGKNFHVTHPVLSSEFGVFHEAARWSWAT</sequence>
<evidence type="ECO:0000256" key="3">
    <source>
        <dbReference type="ARBA" id="ARBA00022741"/>
    </source>
</evidence>
<keyword evidence="2" id="KW-0813">Transport</keyword>
<evidence type="ECO:0000256" key="2">
    <source>
        <dbReference type="ARBA" id="ARBA00022448"/>
    </source>
</evidence>
<organism evidence="6 7">
    <name type="scientific">Paludisphaera borealis</name>
    <dbReference type="NCBI Taxonomy" id="1387353"/>
    <lineage>
        <taxon>Bacteria</taxon>
        <taxon>Pseudomonadati</taxon>
        <taxon>Planctomycetota</taxon>
        <taxon>Planctomycetia</taxon>
        <taxon>Isosphaerales</taxon>
        <taxon>Isosphaeraceae</taxon>
        <taxon>Paludisphaera</taxon>
    </lineage>
</organism>
<comment type="similarity">
    <text evidence="1">Belongs to the ABC transporter superfamily.</text>
</comment>
<dbReference type="InterPro" id="IPR027417">
    <property type="entry name" value="P-loop_NTPase"/>
</dbReference>
<evidence type="ECO:0000256" key="1">
    <source>
        <dbReference type="ARBA" id="ARBA00005417"/>
    </source>
</evidence>
<dbReference type="PANTHER" id="PTHR46743:SF2">
    <property type="entry name" value="TEICHOIC ACIDS EXPORT ATP-BINDING PROTEIN TAGH"/>
    <property type="match status" value="1"/>
</dbReference>
<dbReference type="STRING" id="1387353.BSF38_01362"/>
<dbReference type="Gene3D" id="3.40.50.300">
    <property type="entry name" value="P-loop containing nucleotide triphosphate hydrolases"/>
    <property type="match status" value="1"/>
</dbReference>
<dbReference type="EC" id="3.6.3.40" evidence="6"/>
<dbReference type="EMBL" id="CP019082">
    <property type="protein sequence ID" value="APW59901.1"/>
    <property type="molecule type" value="Genomic_DNA"/>
</dbReference>
<dbReference type="InterPro" id="IPR003439">
    <property type="entry name" value="ABC_transporter-like_ATP-bd"/>
</dbReference>
<dbReference type="CDD" id="cd10147">
    <property type="entry name" value="Wzt_C-like"/>
    <property type="match status" value="1"/>
</dbReference>
<dbReference type="PROSITE" id="PS50893">
    <property type="entry name" value="ABC_TRANSPORTER_2"/>
    <property type="match status" value="1"/>
</dbReference>
<protein>
    <submittedName>
        <fullName evidence="6">ABC-type polysaccharide/polyol phosphate transport system, ATPase component</fullName>
        <ecNumber evidence="6">3.6.3.40</ecNumber>
    </submittedName>
</protein>
<evidence type="ECO:0000313" key="6">
    <source>
        <dbReference type="EMBL" id="APW59901.1"/>
    </source>
</evidence>
<dbReference type="CDD" id="cd03220">
    <property type="entry name" value="ABC_KpsT_Wzt"/>
    <property type="match status" value="1"/>
</dbReference>
<dbReference type="RefSeq" id="WP_076344170.1">
    <property type="nucleotide sequence ID" value="NZ_CP019082.1"/>
</dbReference>
<keyword evidence="7" id="KW-1185">Reference proteome</keyword>
<evidence type="ECO:0000313" key="7">
    <source>
        <dbReference type="Proteomes" id="UP000186309"/>
    </source>
</evidence>
<dbReference type="GO" id="GO:0016020">
    <property type="term" value="C:membrane"/>
    <property type="evidence" value="ECO:0007669"/>
    <property type="project" value="InterPro"/>
</dbReference>
<dbReference type="AlphaFoldDB" id="A0A1U7CLU9"/>
<dbReference type="GO" id="GO:0016887">
    <property type="term" value="F:ATP hydrolysis activity"/>
    <property type="evidence" value="ECO:0007669"/>
    <property type="project" value="InterPro"/>
</dbReference>
<dbReference type="GO" id="GO:0140359">
    <property type="term" value="F:ABC-type transporter activity"/>
    <property type="evidence" value="ECO:0007669"/>
    <property type="project" value="InterPro"/>
</dbReference>
<dbReference type="Proteomes" id="UP000186309">
    <property type="component" value="Chromosome"/>
</dbReference>
<dbReference type="InterPro" id="IPR029439">
    <property type="entry name" value="Wzt_C"/>
</dbReference>
<dbReference type="SMART" id="SM00382">
    <property type="entry name" value="AAA"/>
    <property type="match status" value="1"/>
</dbReference>
<accession>A0A1U7CLU9</accession>
<gene>
    <name evidence="6" type="primary">tagH_2</name>
    <name evidence="6" type="ORF">BSF38_01362</name>
</gene>
<evidence type="ECO:0000256" key="4">
    <source>
        <dbReference type="ARBA" id="ARBA00022840"/>
    </source>
</evidence>
<dbReference type="Pfam" id="PF00005">
    <property type="entry name" value="ABC_tran"/>
    <property type="match status" value="1"/>
</dbReference>
<dbReference type="SUPFAM" id="SSF52540">
    <property type="entry name" value="P-loop containing nucleoside triphosphate hydrolases"/>
    <property type="match status" value="1"/>
</dbReference>
<keyword evidence="4" id="KW-0067">ATP-binding</keyword>
<dbReference type="PANTHER" id="PTHR46743">
    <property type="entry name" value="TEICHOIC ACIDS EXPORT ATP-BINDING PROTEIN TAGH"/>
    <property type="match status" value="1"/>
</dbReference>
<dbReference type="InterPro" id="IPR050683">
    <property type="entry name" value="Bact_Polysacc_Export_ATP-bd"/>
</dbReference>
<dbReference type="InterPro" id="IPR003593">
    <property type="entry name" value="AAA+_ATPase"/>
</dbReference>
<dbReference type="InterPro" id="IPR015860">
    <property type="entry name" value="ABC_transpr_TagH-like"/>
</dbReference>
<dbReference type="OrthoDB" id="9778870at2"/>
<feature type="domain" description="ABC transporter" evidence="5">
    <location>
        <begin position="37"/>
        <end position="266"/>
    </location>
</feature>
<name>A0A1U7CLU9_9BACT</name>
<proteinExistence type="inferred from homology"/>
<dbReference type="Pfam" id="PF14524">
    <property type="entry name" value="Wzt_C"/>
    <property type="match status" value="1"/>
</dbReference>
<dbReference type="GO" id="GO:0005524">
    <property type="term" value="F:ATP binding"/>
    <property type="evidence" value="ECO:0007669"/>
    <property type="project" value="UniProtKB-KW"/>
</dbReference>